<evidence type="ECO:0000313" key="3">
    <source>
        <dbReference type="Proteomes" id="UP001061361"/>
    </source>
</evidence>
<sequence length="274" mass="30666">MLFFILSLFFWAVFVLAVLRYTAFFLSNHLAGELGEIREKAGPLFLPVLRGVVTAMLADAVALASSLFLLLPEDDPDTPGVPVVMVHGLYHNRTAWLIMKRRLRKAGYTNLHTYQYNSFTRDFEPAVHGLLRKLDSLPGGRDAGVVLMGHSLGGLVSRCVAGNPQYRDRIKGLITLGSPHHGSDLARLGGNRMARDLIPGRHISRAVDRMPDPHCPRLGIFTLTDDYVFPLSMLRTGREGWQEKICSPMAHVWMLYSREISAMVVDFLKENVEP</sequence>
<protein>
    <recommendedName>
        <fullName evidence="1">GPI inositol-deacylase PGAP1-like alpha/beta domain-containing protein</fullName>
    </recommendedName>
</protein>
<feature type="domain" description="GPI inositol-deacylase PGAP1-like alpha/beta" evidence="1">
    <location>
        <begin position="143"/>
        <end position="185"/>
    </location>
</feature>
<proteinExistence type="predicted"/>
<evidence type="ECO:0000313" key="2">
    <source>
        <dbReference type="EMBL" id="BDQ34669.1"/>
    </source>
</evidence>
<dbReference type="Proteomes" id="UP001061361">
    <property type="component" value="Chromosome"/>
</dbReference>
<dbReference type="PANTHER" id="PTHR37946">
    <property type="entry name" value="SLL1969 PROTEIN"/>
    <property type="match status" value="1"/>
</dbReference>
<evidence type="ECO:0000259" key="1">
    <source>
        <dbReference type="Pfam" id="PF07819"/>
    </source>
</evidence>
<keyword evidence="3" id="KW-1185">Reference proteome</keyword>
<dbReference type="SUPFAM" id="SSF53474">
    <property type="entry name" value="alpha/beta-Hydrolases"/>
    <property type="match status" value="1"/>
</dbReference>
<dbReference type="Gene3D" id="3.40.50.1820">
    <property type="entry name" value="alpha/beta hydrolase"/>
    <property type="match status" value="1"/>
</dbReference>
<dbReference type="Pfam" id="PF07819">
    <property type="entry name" value="PGAP1"/>
    <property type="match status" value="1"/>
</dbReference>
<organism evidence="2 3">
    <name type="scientific">Pseudodesulfovibrio portus</name>
    <dbReference type="NCBI Taxonomy" id="231439"/>
    <lineage>
        <taxon>Bacteria</taxon>
        <taxon>Pseudomonadati</taxon>
        <taxon>Thermodesulfobacteriota</taxon>
        <taxon>Desulfovibrionia</taxon>
        <taxon>Desulfovibrionales</taxon>
        <taxon>Desulfovibrionaceae</taxon>
    </lineage>
</organism>
<name>A0ABN6RU79_9BACT</name>
<dbReference type="InterPro" id="IPR012908">
    <property type="entry name" value="PGAP1-ab_dom-like"/>
</dbReference>
<gene>
    <name evidence="2" type="ORF">JCM14722_22110</name>
</gene>
<dbReference type="InterPro" id="IPR029058">
    <property type="entry name" value="AB_hydrolase_fold"/>
</dbReference>
<dbReference type="EMBL" id="AP026708">
    <property type="protein sequence ID" value="BDQ34669.1"/>
    <property type="molecule type" value="Genomic_DNA"/>
</dbReference>
<accession>A0ABN6RU79</accession>
<dbReference type="RefSeq" id="WP_264981565.1">
    <property type="nucleotide sequence ID" value="NZ_AP026708.1"/>
</dbReference>
<reference evidence="2" key="1">
    <citation type="submission" date="2022-08" db="EMBL/GenBank/DDBJ databases">
        <title>Genome Sequence of the sulphate-reducing bacterium, Pseudodesulfovibrio portus JCM14722.</title>
        <authorList>
            <person name="Kondo R."/>
            <person name="Kataoka T."/>
        </authorList>
    </citation>
    <scope>NUCLEOTIDE SEQUENCE</scope>
    <source>
        <strain evidence="2">JCM 14722</strain>
    </source>
</reference>
<dbReference type="PANTHER" id="PTHR37946:SF1">
    <property type="entry name" value="SLL1969 PROTEIN"/>
    <property type="match status" value="1"/>
</dbReference>